<feature type="transmembrane region" description="Helical" evidence="1">
    <location>
        <begin position="96"/>
        <end position="119"/>
    </location>
</feature>
<evidence type="ECO:0000313" key="2">
    <source>
        <dbReference type="EMBL" id="MEZ8052190.1"/>
    </source>
</evidence>
<dbReference type="Proteomes" id="UP001569175">
    <property type="component" value="Unassembled WGS sequence"/>
</dbReference>
<feature type="transmembrane region" description="Helical" evidence="1">
    <location>
        <begin position="26"/>
        <end position="43"/>
    </location>
</feature>
<protein>
    <recommendedName>
        <fullName evidence="4">Holin</fullName>
    </recommendedName>
</protein>
<evidence type="ECO:0000256" key="1">
    <source>
        <dbReference type="SAM" id="Phobius"/>
    </source>
</evidence>
<proteinExistence type="predicted"/>
<sequence length="168" mass="18835">MPELTNDKQSNSDVMEKEKPTWVKRVISYLVALLILPLIYFIAASKGALPDWVKVNQLIVECVLFGLTGGVTYCLRAVYLNKCVRKQWDTNWVTWYFLRPLVSLILGGITFFVLQIGLVTVGVKEAANPQHLFYVIAFFAGLNVDGFLKKFEGQISKSVGVSKSRQSG</sequence>
<evidence type="ECO:0000313" key="3">
    <source>
        <dbReference type="Proteomes" id="UP001569175"/>
    </source>
</evidence>
<comment type="caution">
    <text evidence="2">The sequence shown here is derived from an EMBL/GenBank/DDBJ whole genome shotgun (WGS) entry which is preliminary data.</text>
</comment>
<feature type="transmembrane region" description="Helical" evidence="1">
    <location>
        <begin position="55"/>
        <end position="75"/>
    </location>
</feature>
<dbReference type="RefSeq" id="WP_108214425.1">
    <property type="nucleotide sequence ID" value="NZ_JBFSTR010000058.1"/>
</dbReference>
<gene>
    <name evidence="2" type="ORF">ACED57_03360</name>
</gene>
<keyword evidence="1" id="KW-0812">Transmembrane</keyword>
<keyword evidence="3" id="KW-1185">Reference proteome</keyword>
<reference evidence="2 3" key="1">
    <citation type="submission" date="2024-06" db="EMBL/GenBank/DDBJ databases">
        <authorList>
            <person name="Steensen K."/>
            <person name="Seneca J."/>
            <person name="Bartlau N."/>
            <person name="Yu A.X."/>
            <person name="Polz M.F."/>
        </authorList>
    </citation>
    <scope>NUCLEOTIDE SEQUENCE [LARGE SCALE GENOMIC DNA]</scope>
    <source>
        <strain evidence="2 3">1F9</strain>
    </source>
</reference>
<organism evidence="2 3">
    <name type="scientific">Vibrio atlanticus</name>
    <dbReference type="NCBI Taxonomy" id="693153"/>
    <lineage>
        <taxon>Bacteria</taxon>
        <taxon>Pseudomonadati</taxon>
        <taxon>Pseudomonadota</taxon>
        <taxon>Gammaproteobacteria</taxon>
        <taxon>Vibrionales</taxon>
        <taxon>Vibrionaceae</taxon>
        <taxon>Vibrio</taxon>
    </lineage>
</organism>
<dbReference type="EMBL" id="JBGOOL010000006">
    <property type="protein sequence ID" value="MEZ8052190.1"/>
    <property type="molecule type" value="Genomic_DNA"/>
</dbReference>
<name>A0ABV4KLG6_9VIBR</name>
<keyword evidence="1" id="KW-0472">Membrane</keyword>
<accession>A0ABV4KLG6</accession>
<keyword evidence="1" id="KW-1133">Transmembrane helix</keyword>
<evidence type="ECO:0008006" key="4">
    <source>
        <dbReference type="Google" id="ProtNLM"/>
    </source>
</evidence>